<sequence>MQLSFLIVCYIPRKCFDGGIWLRLTLKRRHPLLQLFSSASKKTSKKTSLSYAKAKLKSPKPSMKLSASEKQEWAKGDGFHVATQGKKGKDFATHIAVTLSLLKHANEWG</sequence>
<protein>
    <submittedName>
        <fullName evidence="1">Uncharacterized protein</fullName>
    </submittedName>
</protein>
<comment type="caution">
    <text evidence="1">The sequence shown here is derived from an EMBL/GenBank/DDBJ whole genome shotgun (WGS) entry which is preliminary data.</text>
</comment>
<dbReference type="EMBL" id="VDCV01000001">
    <property type="protein sequence ID" value="KAB5574048.1"/>
    <property type="molecule type" value="Genomic_DNA"/>
</dbReference>
<reference evidence="2" key="1">
    <citation type="journal article" date="2019" name="Gigascience">
        <title>De novo genome assembly of the endangered Acer yangbiense, a plant species with extremely small populations endemic to Yunnan Province, China.</title>
        <authorList>
            <person name="Yang J."/>
            <person name="Wariss H.M."/>
            <person name="Tao L."/>
            <person name="Zhang R."/>
            <person name="Yun Q."/>
            <person name="Hollingsworth P."/>
            <person name="Dao Z."/>
            <person name="Luo G."/>
            <person name="Guo H."/>
            <person name="Ma Y."/>
            <person name="Sun W."/>
        </authorList>
    </citation>
    <scope>NUCLEOTIDE SEQUENCE [LARGE SCALE GENOMIC DNA]</scope>
    <source>
        <strain evidence="2">cv. br00</strain>
    </source>
</reference>
<organism evidence="1 2">
    <name type="scientific">Salix brachista</name>
    <dbReference type="NCBI Taxonomy" id="2182728"/>
    <lineage>
        <taxon>Eukaryota</taxon>
        <taxon>Viridiplantae</taxon>
        <taxon>Streptophyta</taxon>
        <taxon>Embryophyta</taxon>
        <taxon>Tracheophyta</taxon>
        <taxon>Spermatophyta</taxon>
        <taxon>Magnoliopsida</taxon>
        <taxon>eudicotyledons</taxon>
        <taxon>Gunneridae</taxon>
        <taxon>Pentapetalae</taxon>
        <taxon>rosids</taxon>
        <taxon>fabids</taxon>
        <taxon>Malpighiales</taxon>
        <taxon>Salicaceae</taxon>
        <taxon>Saliceae</taxon>
        <taxon>Salix</taxon>
    </lineage>
</organism>
<gene>
    <name evidence="1" type="ORF">DKX38_001242</name>
</gene>
<evidence type="ECO:0000313" key="1">
    <source>
        <dbReference type="EMBL" id="KAB5574048.1"/>
    </source>
</evidence>
<accession>A0A5N5P4A2</accession>
<name>A0A5N5P4A2_9ROSI</name>
<dbReference type="Proteomes" id="UP000326939">
    <property type="component" value="Chromosome 1"/>
</dbReference>
<dbReference type="AlphaFoldDB" id="A0A5N5P4A2"/>
<evidence type="ECO:0000313" key="2">
    <source>
        <dbReference type="Proteomes" id="UP000326939"/>
    </source>
</evidence>
<proteinExistence type="predicted"/>
<keyword evidence="2" id="KW-1185">Reference proteome</keyword>